<dbReference type="Proteomes" id="UP001472866">
    <property type="component" value="Chromosome 01"/>
</dbReference>
<name>A0AAX4P0D1_9CHLO</name>
<keyword evidence="2" id="KW-0472">Membrane</keyword>
<dbReference type="PANTHER" id="PTHR35791">
    <property type="entry name" value="UPF0754 MEMBRANE PROTEIN YHEB"/>
    <property type="match status" value="1"/>
</dbReference>
<evidence type="ECO:0000313" key="3">
    <source>
        <dbReference type="EMBL" id="WZN59176.1"/>
    </source>
</evidence>
<feature type="transmembrane region" description="Helical" evidence="2">
    <location>
        <begin position="176"/>
        <end position="201"/>
    </location>
</feature>
<feature type="transmembrane region" description="Helical" evidence="2">
    <location>
        <begin position="129"/>
        <end position="146"/>
    </location>
</feature>
<feature type="transmembrane region" description="Helical" evidence="2">
    <location>
        <begin position="90"/>
        <end position="109"/>
    </location>
</feature>
<accession>A0AAX4P0D1</accession>
<organism evidence="3 4">
    <name type="scientific">Chloropicon roscoffensis</name>
    <dbReference type="NCBI Taxonomy" id="1461544"/>
    <lineage>
        <taxon>Eukaryota</taxon>
        <taxon>Viridiplantae</taxon>
        <taxon>Chlorophyta</taxon>
        <taxon>Chloropicophyceae</taxon>
        <taxon>Chloropicales</taxon>
        <taxon>Chloropicaceae</taxon>
        <taxon>Chloropicon</taxon>
    </lineage>
</organism>
<feature type="region of interest" description="Disordered" evidence="1">
    <location>
        <begin position="23"/>
        <end position="52"/>
    </location>
</feature>
<keyword evidence="2" id="KW-1133">Transmembrane helix</keyword>
<feature type="transmembrane region" description="Helical" evidence="2">
    <location>
        <begin position="396"/>
        <end position="415"/>
    </location>
</feature>
<dbReference type="PANTHER" id="PTHR35791:SF1">
    <property type="entry name" value="UPF0754 MEMBRANE PROTEIN YHEB"/>
    <property type="match status" value="1"/>
</dbReference>
<evidence type="ECO:0000313" key="4">
    <source>
        <dbReference type="Proteomes" id="UP001472866"/>
    </source>
</evidence>
<feature type="compositionally biased region" description="Basic and acidic residues" evidence="1">
    <location>
        <begin position="33"/>
        <end position="50"/>
    </location>
</feature>
<evidence type="ECO:0000256" key="1">
    <source>
        <dbReference type="SAM" id="MobiDB-lite"/>
    </source>
</evidence>
<gene>
    <name evidence="3" type="ORF">HKI87_01g07010</name>
</gene>
<evidence type="ECO:0000256" key="2">
    <source>
        <dbReference type="SAM" id="Phobius"/>
    </source>
</evidence>
<feature type="transmembrane region" description="Helical" evidence="2">
    <location>
        <begin position="371"/>
        <end position="389"/>
    </location>
</feature>
<dbReference type="AlphaFoldDB" id="A0AAX4P0D1"/>
<proteinExistence type="predicted"/>
<keyword evidence="2" id="KW-0812">Transmembrane</keyword>
<keyword evidence="4" id="KW-1185">Reference proteome</keyword>
<reference evidence="3 4" key="1">
    <citation type="submission" date="2024-03" db="EMBL/GenBank/DDBJ databases">
        <title>Complete genome sequence of the green alga Chloropicon roscoffensis RCC1871.</title>
        <authorList>
            <person name="Lemieux C."/>
            <person name="Pombert J.-F."/>
            <person name="Otis C."/>
            <person name="Turmel M."/>
        </authorList>
    </citation>
    <scope>NUCLEOTIDE SEQUENCE [LARGE SCALE GENOMIC DNA]</scope>
    <source>
        <strain evidence="3 4">RCC1871</strain>
    </source>
</reference>
<sequence length="604" mass="66991">MRARWCGASRACVRGAGVCIGRRRGGTRTAPSPKRERGVLDKTPRAQGDSRRRHRGVLCERWLRALSVDGQGGVEVVEDPVKLRCRRRRLFIVAGAALGVVLVLASGGLGLKAHAAENPITNLSSSTLSKNPIIRLLCFFGVVRGIRTEREYLKRLAVTLLKKGARKIKRKRVEAICIPLVAAFVGWLTNWLAVQMIFYPIDFVGVGLKRFVTGSIYGCDVLQPHGLIGWQGIVPAKAAKMGYAMVNMVTSKLIDVHQTFLKLDPDKLATLLSIEVPELAREVGNTLFPGWSVALAENHLLPRLTDDVRRALLTFQHEYLASFVRCMQDNLGRIMDVDEFVTQYYVEHKPLLNSFFQECGKKELSFLVNSGVWFGFLLGLPQVLVWAVVDNIWSLVLGGLVVGFATNWLALKLIFEPVLPVKVGPLTIQGIFLSRQKEVSAAFADFYCTWLLKSKLFWEYLFTGPKRGAFKELLAEHNLEQIQKVSQSLGVRADLVDKEVLGDLAELGADRVFAQLPSHVHVLHDHIDSVLNIQPALESGLQSLSPQEFEQVLHPVFQEEEFILIIAGAVLGALAGALQHLVSDGVRGHLARKRQEGQSVMNGK</sequence>
<protein>
    <submittedName>
        <fullName evidence="3">Uncharacterized protein</fullName>
    </submittedName>
</protein>
<dbReference type="EMBL" id="CP151501">
    <property type="protein sequence ID" value="WZN59176.1"/>
    <property type="molecule type" value="Genomic_DNA"/>
</dbReference>